<keyword evidence="2" id="KW-1185">Reference proteome</keyword>
<comment type="caution">
    <text evidence="1">The sequence shown here is derived from an EMBL/GenBank/DDBJ whole genome shotgun (WGS) entry which is preliminary data.</text>
</comment>
<dbReference type="RefSeq" id="WP_210352899.1">
    <property type="nucleotide sequence ID" value="NZ_JAEQMU010000001.1"/>
</dbReference>
<evidence type="ECO:0000313" key="2">
    <source>
        <dbReference type="Proteomes" id="UP001597440"/>
    </source>
</evidence>
<name>A0ABW5L544_9SPHI</name>
<organism evidence="1 2">
    <name type="scientific">Sphingobacterium tabacisoli</name>
    <dbReference type="NCBI Taxonomy" id="2044855"/>
    <lineage>
        <taxon>Bacteria</taxon>
        <taxon>Pseudomonadati</taxon>
        <taxon>Bacteroidota</taxon>
        <taxon>Sphingobacteriia</taxon>
        <taxon>Sphingobacteriales</taxon>
        <taxon>Sphingobacteriaceae</taxon>
        <taxon>Sphingobacterium</taxon>
    </lineage>
</organism>
<dbReference type="EMBL" id="JBHULD010000018">
    <property type="protein sequence ID" value="MFD2556021.1"/>
    <property type="molecule type" value="Genomic_DNA"/>
</dbReference>
<gene>
    <name evidence="1" type="ORF">ACFSQW_16635</name>
</gene>
<accession>A0ABW5L544</accession>
<sequence length="129" mass="14249">MKQPLNASGSAFVQAHELAQSPADLAGSMLLLETNFDQWMDERFELSASQRAQIANMKPFFKATLADAIAGELSAGRTIAFSKTNNEKRAPEELRDKDVIIFGSTRQSYSLGAAEIHEDQGLQILITYR</sequence>
<dbReference type="Proteomes" id="UP001597440">
    <property type="component" value="Unassembled WGS sequence"/>
</dbReference>
<reference evidence="2" key="1">
    <citation type="journal article" date="2019" name="Int. J. Syst. Evol. Microbiol.">
        <title>The Global Catalogue of Microorganisms (GCM) 10K type strain sequencing project: providing services to taxonomists for standard genome sequencing and annotation.</title>
        <authorList>
            <consortium name="The Broad Institute Genomics Platform"/>
            <consortium name="The Broad Institute Genome Sequencing Center for Infectious Disease"/>
            <person name="Wu L."/>
            <person name="Ma J."/>
        </authorList>
    </citation>
    <scope>NUCLEOTIDE SEQUENCE [LARGE SCALE GENOMIC DNA]</scope>
    <source>
        <strain evidence="2">KCTC 52298</strain>
    </source>
</reference>
<proteinExistence type="predicted"/>
<protein>
    <submittedName>
        <fullName evidence="1">Uncharacterized protein</fullName>
    </submittedName>
</protein>
<evidence type="ECO:0000313" key="1">
    <source>
        <dbReference type="EMBL" id="MFD2556021.1"/>
    </source>
</evidence>